<organism evidence="4 5">
    <name type="scientific">Sulfobacillus harzensis</name>
    <dbReference type="NCBI Taxonomy" id="2729629"/>
    <lineage>
        <taxon>Bacteria</taxon>
        <taxon>Bacillati</taxon>
        <taxon>Bacillota</taxon>
        <taxon>Clostridia</taxon>
        <taxon>Eubacteriales</taxon>
        <taxon>Clostridiales Family XVII. Incertae Sedis</taxon>
        <taxon>Sulfobacillus</taxon>
    </lineage>
</organism>
<reference evidence="4 5" key="1">
    <citation type="submission" date="2020-04" db="EMBL/GenBank/DDBJ databases">
        <authorList>
            <person name="Zhang R."/>
            <person name="Schippers A."/>
        </authorList>
    </citation>
    <scope>NUCLEOTIDE SEQUENCE [LARGE SCALE GENOMIC DNA]</scope>
    <source>
        <strain evidence="4 5">DSM 109850</strain>
    </source>
</reference>
<evidence type="ECO:0000256" key="2">
    <source>
        <dbReference type="ARBA" id="ARBA00022679"/>
    </source>
</evidence>
<comment type="caution">
    <text evidence="4">The sequence shown here is derived from an EMBL/GenBank/DDBJ whole genome shotgun (WGS) entry which is preliminary data.</text>
</comment>
<dbReference type="Gene3D" id="3.40.50.2000">
    <property type="entry name" value="Glycogen Phosphorylase B"/>
    <property type="match status" value="2"/>
</dbReference>
<dbReference type="PANTHER" id="PTHR12526:SF510">
    <property type="entry name" value="D-INOSITOL 3-PHOSPHATE GLYCOSYLTRANSFERASE"/>
    <property type="match status" value="1"/>
</dbReference>
<accession>A0A7Y0Q477</accession>
<dbReference type="SUPFAM" id="SSF53756">
    <property type="entry name" value="UDP-Glycosyltransferase/glycogen phosphorylase"/>
    <property type="match status" value="1"/>
</dbReference>
<dbReference type="AlphaFoldDB" id="A0A7Y0Q477"/>
<gene>
    <name evidence="4" type="ORF">HIJ39_17550</name>
</gene>
<dbReference type="CDD" id="cd03801">
    <property type="entry name" value="GT4_PimA-like"/>
    <property type="match status" value="1"/>
</dbReference>
<evidence type="ECO:0000313" key="4">
    <source>
        <dbReference type="EMBL" id="NMP24140.1"/>
    </source>
</evidence>
<keyword evidence="2 4" id="KW-0808">Transferase</keyword>
<keyword evidence="1" id="KW-0328">Glycosyltransferase</keyword>
<dbReference type="EMBL" id="JABBVZ010000086">
    <property type="protein sequence ID" value="NMP24140.1"/>
    <property type="molecule type" value="Genomic_DNA"/>
</dbReference>
<protein>
    <submittedName>
        <fullName evidence="4">Glycosyltransferase family 4 protein</fullName>
    </submittedName>
</protein>
<name>A0A7Y0Q477_9FIRM</name>
<dbReference type="PANTHER" id="PTHR12526">
    <property type="entry name" value="GLYCOSYLTRANSFERASE"/>
    <property type="match status" value="1"/>
</dbReference>
<feature type="domain" description="Glycosyl transferase family 1" evidence="3">
    <location>
        <begin position="229"/>
        <end position="409"/>
    </location>
</feature>
<evidence type="ECO:0000313" key="5">
    <source>
        <dbReference type="Proteomes" id="UP000533476"/>
    </source>
</evidence>
<proteinExistence type="predicted"/>
<dbReference type="InterPro" id="IPR001296">
    <property type="entry name" value="Glyco_trans_1"/>
</dbReference>
<evidence type="ECO:0000259" key="3">
    <source>
        <dbReference type="Pfam" id="PF00534"/>
    </source>
</evidence>
<dbReference type="GO" id="GO:0016757">
    <property type="term" value="F:glycosyltransferase activity"/>
    <property type="evidence" value="ECO:0007669"/>
    <property type="project" value="UniProtKB-KW"/>
</dbReference>
<sequence length="437" mass="48258">MTEHAVLGPLPPIALNPEQVEFVAVAFEGPDPYAQAGGLGVRMTGLVRALASRGFRVHFFFIGDPALPGVETEGSLTLYRWGQWISRYHLEGVYAAEYEKKADLDQSLPAFIVEQIAKPARQAGRRVAILTEEWQTAETAIRISDLLHHAGLRNSAAILWNANHRMGLGQIDFSRLGYVATITTVSRFMRQLLGQHGVNAVVIPNGIDSDWFHEPARAEVERLRRLFSRPLLVKVGRFDPDKRWITAVEAVAVLKARGFRPTLVLRGGMEPHGAEVFGRARSLGLTVVELTMPGTPSREEVLSQLEALGPDADVVHLRTFLPKDMLRLLYRAADAVLVQSGFEPFGLVGLEVMASGGIAITGGTGEDYARAFRNGLIADDDDPRRLADLVACAMSSKELRRDLVREGRRTARTYHWDRILDELLAQISLAFSRQGGQ</sequence>
<evidence type="ECO:0000256" key="1">
    <source>
        <dbReference type="ARBA" id="ARBA00022676"/>
    </source>
</evidence>
<keyword evidence="5" id="KW-1185">Reference proteome</keyword>
<dbReference type="Proteomes" id="UP000533476">
    <property type="component" value="Unassembled WGS sequence"/>
</dbReference>
<dbReference type="Pfam" id="PF00534">
    <property type="entry name" value="Glycos_transf_1"/>
    <property type="match status" value="1"/>
</dbReference>